<gene>
    <name evidence="1" type="ORF">V5799_005852</name>
</gene>
<evidence type="ECO:0000313" key="1">
    <source>
        <dbReference type="EMBL" id="KAK8767365.1"/>
    </source>
</evidence>
<dbReference type="AlphaFoldDB" id="A0AAQ4DY25"/>
<evidence type="ECO:0000313" key="2">
    <source>
        <dbReference type="Proteomes" id="UP001321473"/>
    </source>
</evidence>
<reference evidence="1 2" key="1">
    <citation type="journal article" date="2023" name="Arcadia Sci">
        <title>De novo assembly of a long-read Amblyomma americanum tick genome.</title>
        <authorList>
            <person name="Chou S."/>
            <person name="Poskanzer K.E."/>
            <person name="Rollins M."/>
            <person name="Thuy-Boun P.S."/>
        </authorList>
    </citation>
    <scope>NUCLEOTIDE SEQUENCE [LARGE SCALE GENOMIC DNA]</scope>
    <source>
        <strain evidence="1">F_SG_1</strain>
        <tissue evidence="1">Salivary glands</tissue>
    </source>
</reference>
<sequence length="79" mass="8456">MQAITRAHVQLRFSAKLKYLDGGDMSRLFGMNLLVLVAVMIAALIMSPNSAEAFAVPGGVLDTISNTLGRSAEDMDSKK</sequence>
<name>A0AAQ4DY25_AMBAM</name>
<comment type="caution">
    <text evidence="1">The sequence shown here is derived from an EMBL/GenBank/DDBJ whole genome shotgun (WGS) entry which is preliminary data.</text>
</comment>
<organism evidence="1 2">
    <name type="scientific">Amblyomma americanum</name>
    <name type="common">Lone star tick</name>
    <dbReference type="NCBI Taxonomy" id="6943"/>
    <lineage>
        <taxon>Eukaryota</taxon>
        <taxon>Metazoa</taxon>
        <taxon>Ecdysozoa</taxon>
        <taxon>Arthropoda</taxon>
        <taxon>Chelicerata</taxon>
        <taxon>Arachnida</taxon>
        <taxon>Acari</taxon>
        <taxon>Parasitiformes</taxon>
        <taxon>Ixodida</taxon>
        <taxon>Ixodoidea</taxon>
        <taxon>Ixodidae</taxon>
        <taxon>Amblyomminae</taxon>
        <taxon>Amblyomma</taxon>
    </lineage>
</organism>
<accession>A0AAQ4DY25</accession>
<protein>
    <submittedName>
        <fullName evidence="1">Uncharacterized protein</fullName>
    </submittedName>
</protein>
<dbReference type="Proteomes" id="UP001321473">
    <property type="component" value="Unassembled WGS sequence"/>
</dbReference>
<proteinExistence type="predicted"/>
<dbReference type="EMBL" id="JARKHS020025540">
    <property type="protein sequence ID" value="KAK8767365.1"/>
    <property type="molecule type" value="Genomic_DNA"/>
</dbReference>
<keyword evidence="2" id="KW-1185">Reference proteome</keyword>